<comment type="caution">
    <text evidence="2">The sequence shown here is derived from an EMBL/GenBank/DDBJ whole genome shotgun (WGS) entry which is preliminary data.</text>
</comment>
<reference evidence="2" key="1">
    <citation type="submission" date="2022-06" db="EMBL/GenBank/DDBJ databases">
        <title>Uncovering the hologenomic basis of an extraordinary plant invasion.</title>
        <authorList>
            <person name="Bieker V.C."/>
            <person name="Martin M.D."/>
            <person name="Gilbert T."/>
            <person name="Hodgins K."/>
            <person name="Battlay P."/>
            <person name="Petersen B."/>
            <person name="Wilson J."/>
        </authorList>
    </citation>
    <scope>NUCLEOTIDE SEQUENCE</scope>
    <source>
        <strain evidence="2">AA19_3_7</strain>
        <tissue evidence="2">Leaf</tissue>
    </source>
</reference>
<evidence type="ECO:0000313" key="2">
    <source>
        <dbReference type="EMBL" id="KAI7758159.1"/>
    </source>
</evidence>
<protein>
    <submittedName>
        <fullName evidence="2">Uncharacterized protein</fullName>
    </submittedName>
</protein>
<gene>
    <name evidence="2" type="ORF">M8C21_015677</name>
</gene>
<evidence type="ECO:0000313" key="3">
    <source>
        <dbReference type="Proteomes" id="UP001206925"/>
    </source>
</evidence>
<keyword evidence="3" id="KW-1185">Reference proteome</keyword>
<feature type="region of interest" description="Disordered" evidence="1">
    <location>
        <begin position="1"/>
        <end position="43"/>
    </location>
</feature>
<proteinExistence type="predicted"/>
<dbReference type="Proteomes" id="UP001206925">
    <property type="component" value="Unassembled WGS sequence"/>
</dbReference>
<evidence type="ECO:0000256" key="1">
    <source>
        <dbReference type="SAM" id="MobiDB-lite"/>
    </source>
</evidence>
<dbReference type="EMBL" id="JAMZMK010000024">
    <property type="protein sequence ID" value="KAI7758159.1"/>
    <property type="molecule type" value="Genomic_DNA"/>
</dbReference>
<name>A0AAD5DEB7_AMBAR</name>
<accession>A0AAD5DEB7</accession>
<organism evidence="2 3">
    <name type="scientific">Ambrosia artemisiifolia</name>
    <name type="common">Common ragweed</name>
    <dbReference type="NCBI Taxonomy" id="4212"/>
    <lineage>
        <taxon>Eukaryota</taxon>
        <taxon>Viridiplantae</taxon>
        <taxon>Streptophyta</taxon>
        <taxon>Embryophyta</taxon>
        <taxon>Tracheophyta</taxon>
        <taxon>Spermatophyta</taxon>
        <taxon>Magnoliopsida</taxon>
        <taxon>eudicotyledons</taxon>
        <taxon>Gunneridae</taxon>
        <taxon>Pentapetalae</taxon>
        <taxon>asterids</taxon>
        <taxon>campanulids</taxon>
        <taxon>Asterales</taxon>
        <taxon>Asteraceae</taxon>
        <taxon>Asteroideae</taxon>
        <taxon>Heliantheae alliance</taxon>
        <taxon>Heliantheae</taxon>
        <taxon>Ambrosia</taxon>
    </lineage>
</organism>
<sequence>MSGEDDRTPSSNKDAMVENDGYTDGQLYPQGLYDSVEDSAQKR</sequence>
<dbReference type="AlphaFoldDB" id="A0AAD5DEB7"/>